<feature type="chain" id="PRO_5043601612" evidence="5">
    <location>
        <begin position="26"/>
        <end position="1054"/>
    </location>
</feature>
<dbReference type="GO" id="GO:0006508">
    <property type="term" value="P:proteolysis"/>
    <property type="evidence" value="ECO:0007669"/>
    <property type="project" value="InterPro"/>
</dbReference>
<feature type="compositionally biased region" description="Acidic residues" evidence="3">
    <location>
        <begin position="582"/>
        <end position="593"/>
    </location>
</feature>
<comment type="caution">
    <text evidence="2">Lacks conserved residue(s) required for the propagation of feature annotation.</text>
</comment>
<feature type="compositionally biased region" description="Polar residues" evidence="3">
    <location>
        <begin position="1040"/>
        <end position="1054"/>
    </location>
</feature>
<feature type="region of interest" description="Disordered" evidence="3">
    <location>
        <begin position="1032"/>
        <end position="1054"/>
    </location>
</feature>
<dbReference type="InterPro" id="IPR018358">
    <property type="entry name" value="Disintegrin_CS"/>
</dbReference>
<dbReference type="CDD" id="cd04269">
    <property type="entry name" value="ZnMc_adamalysin_II_like"/>
    <property type="match status" value="1"/>
</dbReference>
<dbReference type="PROSITE" id="PS50215">
    <property type="entry name" value="ADAM_MEPRO"/>
    <property type="match status" value="1"/>
</dbReference>
<dbReference type="EMBL" id="JH816386">
    <property type="protein sequence ID" value="EKC35496.1"/>
    <property type="molecule type" value="Genomic_DNA"/>
</dbReference>
<keyword evidence="4" id="KW-0812">Transmembrane</keyword>
<feature type="disulfide bond" evidence="1">
    <location>
        <begin position="348"/>
        <end position="368"/>
    </location>
</feature>
<dbReference type="AlphaFoldDB" id="K1RM85"/>
<keyword evidence="6" id="KW-0401">Integrin</keyword>
<evidence type="ECO:0000313" key="6">
    <source>
        <dbReference type="EMBL" id="EKC35496.1"/>
    </source>
</evidence>
<keyword evidence="2" id="KW-0862">Zinc</keyword>
<keyword evidence="5" id="KW-0732">Signal</keyword>
<dbReference type="InterPro" id="IPR036436">
    <property type="entry name" value="Disintegrin_dom_sf"/>
</dbReference>
<feature type="transmembrane region" description="Helical" evidence="4">
    <location>
        <begin position="483"/>
        <end position="506"/>
    </location>
</feature>
<gene>
    <name evidence="6" type="ORF">CGI_10022401</name>
</gene>
<feature type="region of interest" description="Disordered" evidence="3">
    <location>
        <begin position="522"/>
        <end position="543"/>
    </location>
</feature>
<feature type="region of interest" description="Disordered" evidence="3">
    <location>
        <begin position="558"/>
        <end position="595"/>
    </location>
</feature>
<keyword evidence="1" id="KW-1015">Disulfide bond</keyword>
<proteinExistence type="predicted"/>
<evidence type="ECO:0000256" key="3">
    <source>
        <dbReference type="SAM" id="MobiDB-lite"/>
    </source>
</evidence>
<feature type="binding site" evidence="2">
    <location>
        <position position="233"/>
    </location>
    <ligand>
        <name>Zn(2+)</name>
        <dbReference type="ChEBI" id="CHEBI:29105"/>
        <note>catalytic</note>
    </ligand>
</feature>
<organism evidence="6">
    <name type="scientific">Magallana gigas</name>
    <name type="common">Pacific oyster</name>
    <name type="synonym">Crassostrea gigas</name>
    <dbReference type="NCBI Taxonomy" id="29159"/>
    <lineage>
        <taxon>Eukaryota</taxon>
        <taxon>Metazoa</taxon>
        <taxon>Spiralia</taxon>
        <taxon>Lophotrochozoa</taxon>
        <taxon>Mollusca</taxon>
        <taxon>Bivalvia</taxon>
        <taxon>Autobranchia</taxon>
        <taxon>Pteriomorphia</taxon>
        <taxon>Ostreida</taxon>
        <taxon>Ostreoidea</taxon>
        <taxon>Ostreidae</taxon>
        <taxon>Magallana</taxon>
    </lineage>
</organism>
<feature type="binding site" evidence="2">
    <location>
        <position position="227"/>
    </location>
    <ligand>
        <name>Zn(2+)</name>
        <dbReference type="ChEBI" id="CHEBI:29105"/>
        <note>catalytic</note>
    </ligand>
</feature>
<feature type="compositionally biased region" description="Low complexity" evidence="3">
    <location>
        <begin position="838"/>
        <end position="853"/>
    </location>
</feature>
<dbReference type="FunFam" id="4.10.70.10:FF:000001">
    <property type="entry name" value="Disintegrin and metalloproteinase domain-containing protein 22"/>
    <property type="match status" value="1"/>
</dbReference>
<dbReference type="InterPro" id="IPR024079">
    <property type="entry name" value="MetalloPept_cat_dom_sf"/>
</dbReference>
<dbReference type="PANTHER" id="PTHR11905:SF159">
    <property type="entry name" value="ADAM METALLOPROTEASE"/>
    <property type="match status" value="1"/>
</dbReference>
<keyword evidence="4" id="KW-0472">Membrane</keyword>
<dbReference type="InterPro" id="IPR034027">
    <property type="entry name" value="Reprolysin_adamalysin"/>
</dbReference>
<dbReference type="InterPro" id="IPR001590">
    <property type="entry name" value="Peptidase_M12B"/>
</dbReference>
<dbReference type="InterPro" id="IPR001762">
    <property type="entry name" value="Disintegrin_dom"/>
</dbReference>
<reference evidence="6" key="1">
    <citation type="journal article" date="2012" name="Nature">
        <title>The oyster genome reveals stress adaptation and complexity of shell formation.</title>
        <authorList>
            <person name="Zhang G."/>
            <person name="Fang X."/>
            <person name="Guo X."/>
            <person name="Li L."/>
            <person name="Luo R."/>
            <person name="Xu F."/>
            <person name="Yang P."/>
            <person name="Zhang L."/>
            <person name="Wang X."/>
            <person name="Qi H."/>
            <person name="Xiong Z."/>
            <person name="Que H."/>
            <person name="Xie Y."/>
            <person name="Holland P.W."/>
            <person name="Paps J."/>
            <person name="Zhu Y."/>
            <person name="Wu F."/>
            <person name="Chen Y."/>
            <person name="Wang J."/>
            <person name="Peng C."/>
            <person name="Meng J."/>
            <person name="Yang L."/>
            <person name="Liu J."/>
            <person name="Wen B."/>
            <person name="Zhang N."/>
            <person name="Huang Z."/>
            <person name="Zhu Q."/>
            <person name="Feng Y."/>
            <person name="Mount A."/>
            <person name="Hedgecock D."/>
            <person name="Xu Z."/>
            <person name="Liu Y."/>
            <person name="Domazet-Loso T."/>
            <person name="Du Y."/>
            <person name="Sun X."/>
            <person name="Zhang S."/>
            <person name="Liu B."/>
            <person name="Cheng P."/>
            <person name="Jiang X."/>
            <person name="Li J."/>
            <person name="Fan D."/>
            <person name="Wang W."/>
            <person name="Fu W."/>
            <person name="Wang T."/>
            <person name="Wang B."/>
            <person name="Zhang J."/>
            <person name="Peng Z."/>
            <person name="Li Y."/>
            <person name="Li N."/>
            <person name="Wang J."/>
            <person name="Chen M."/>
            <person name="He Y."/>
            <person name="Tan F."/>
            <person name="Song X."/>
            <person name="Zheng Q."/>
            <person name="Huang R."/>
            <person name="Yang H."/>
            <person name="Du X."/>
            <person name="Chen L."/>
            <person name="Yang M."/>
            <person name="Gaffney P.M."/>
            <person name="Wang S."/>
            <person name="Luo L."/>
            <person name="She Z."/>
            <person name="Ming Y."/>
            <person name="Huang W."/>
            <person name="Zhang S."/>
            <person name="Huang B."/>
            <person name="Zhang Y."/>
            <person name="Qu T."/>
            <person name="Ni P."/>
            <person name="Miao G."/>
            <person name="Wang J."/>
            <person name="Wang Q."/>
            <person name="Steinberg C.E."/>
            <person name="Wang H."/>
            <person name="Li N."/>
            <person name="Qian L."/>
            <person name="Zhang G."/>
            <person name="Li Y."/>
            <person name="Yang H."/>
            <person name="Liu X."/>
            <person name="Wang J."/>
            <person name="Yin Y."/>
            <person name="Wang J."/>
        </authorList>
    </citation>
    <scope>NUCLEOTIDE SEQUENCE [LARGE SCALE GENOMIC DNA]</scope>
    <source>
        <strain evidence="6">05x7-T-G4-1.051#20</strain>
    </source>
</reference>
<dbReference type="InterPro" id="IPR006586">
    <property type="entry name" value="ADAM_Cys-rich"/>
</dbReference>
<dbReference type="InParanoid" id="K1RM85"/>
<dbReference type="SUPFAM" id="SSF57552">
    <property type="entry name" value="Blood coagulation inhibitor (disintegrin)"/>
    <property type="match status" value="1"/>
</dbReference>
<dbReference type="Gene3D" id="4.10.70.10">
    <property type="entry name" value="Disintegrin domain"/>
    <property type="match status" value="1"/>
</dbReference>
<feature type="compositionally biased region" description="Basic and acidic residues" evidence="3">
    <location>
        <begin position="558"/>
        <end position="581"/>
    </location>
</feature>
<sequence length="1054" mass="116600">MGTINVLCVLHVILCIIGVDYVAKAEKIGYDYVQLLKQIPANIPLPYEIIFPKRVVAKGMATGISTRESKIGHHTVEHCYYQGEVKRDGWSSVAVSTCNGIRQRVSYIRAVQAEQPEQEKKVRTYYRDLGIQMSLVYLELWNRGNLMPVSSNLRETLKQLLQYKAATLTDKPHTLLHLVTGIPLQSGSLGMSIPDSVCTERAVGVSQIPSYTEPQKLATVLSHMVGHNLGLKHDEDGGCSCEDEFGCIINGLQSRKFSSCSHEDLEVALSVDVASCLDEEAEKEETFSQNCGNLIVERGEECDCGSLEQCEMSDPCCDPSTCLLKSWAQCKSGSCCHNCTFLPNHYVCREQSTDCDVPEMCPGNSGECPANNYAADGYPCANNTGYCISGICPTLKEQCQYIWGEESKGADIQCFEKFNPTGNFNGHCGRDEKTGWFSKCQPENIQCGLLHCEGGNKLPLLNFDKSFSKTTVFTEEGGLSTQWLMVILGAVVLSLVFFLVFTFLCYRSDGLFGRRKKRSLASEEESDLDLPPPPIIVCDPDSARPERGILKNLQVKISSDERRSSSSQTERSESTCDHDDEREPYEDEDDAEATEVRDILSRHGNDLFDPEKSMEMLDQLAEETSSFDFVLPNPGLGGSRPESPRKHHMYDFPCTAAKRPTLWKNSPKLSPPKSKIVRMNFNELMQEIDRHRTVELSPSPDEFTAQVSPTTSEEVRSSSTDDPAYTAGPSPQSLTSSSTRGDTYFPLSHWAKLSSTPLYDIDSSMPNFPPPMSPLHLRSINFSNMGGGVLGREFNDTPIGSQMDGCSINGTTNSRCGYEKSSGYGSEHDPGDRFSLDSGPGSRAGSASPPAYSAVLRSGPHQIKLLPVRRLQESGLDDHQSLQRLLRELPRIDAGAYERSPLISNNKHGPEEEAGKCQSYVKEDSSVTKEDSPLLTNSDTSYVGHSDINNSEERFPLIGYSKDMAEKLGQFIQREASDNSHMFDNQKDSAFQKMSKSSECQGHTNDLDMDSGPCIDCSLESIPHTLKQCKKQGRRKAEQTRNIVDSPNSVAMTT</sequence>
<dbReference type="GO" id="GO:0046872">
    <property type="term" value="F:metal ion binding"/>
    <property type="evidence" value="ECO:0007669"/>
    <property type="project" value="UniProtKB-KW"/>
</dbReference>
<feature type="region of interest" description="Disordered" evidence="3">
    <location>
        <begin position="819"/>
        <end position="853"/>
    </location>
</feature>
<dbReference type="PROSITE" id="PS50214">
    <property type="entry name" value="DISINTEGRIN_2"/>
    <property type="match status" value="1"/>
</dbReference>
<dbReference type="SMART" id="SM00608">
    <property type="entry name" value="ACR"/>
    <property type="match status" value="1"/>
</dbReference>
<feature type="binding site" evidence="2">
    <location>
        <position position="223"/>
    </location>
    <ligand>
        <name>Zn(2+)</name>
        <dbReference type="ChEBI" id="CHEBI:29105"/>
        <note>catalytic</note>
    </ligand>
</feature>
<feature type="compositionally biased region" description="Basic and acidic residues" evidence="3">
    <location>
        <begin position="826"/>
        <end position="835"/>
    </location>
</feature>
<feature type="compositionally biased region" description="Polar residues" evidence="3">
    <location>
        <begin position="934"/>
        <end position="947"/>
    </location>
</feature>
<dbReference type="GO" id="GO:0004222">
    <property type="term" value="F:metalloendopeptidase activity"/>
    <property type="evidence" value="ECO:0007669"/>
    <property type="project" value="InterPro"/>
</dbReference>
<dbReference type="HOGENOM" id="CLU_290403_0_0_1"/>
<name>K1RM85_MAGGI</name>
<evidence type="ECO:0000256" key="4">
    <source>
        <dbReference type="SAM" id="Phobius"/>
    </source>
</evidence>
<dbReference type="Pfam" id="PF08516">
    <property type="entry name" value="ADAM_CR"/>
    <property type="match status" value="1"/>
</dbReference>
<keyword evidence="4" id="KW-1133">Transmembrane helix</keyword>
<dbReference type="Pfam" id="PF01421">
    <property type="entry name" value="Reprolysin"/>
    <property type="match status" value="1"/>
</dbReference>
<evidence type="ECO:0000256" key="5">
    <source>
        <dbReference type="SAM" id="SignalP"/>
    </source>
</evidence>
<feature type="region of interest" description="Disordered" evidence="3">
    <location>
        <begin position="924"/>
        <end position="947"/>
    </location>
</feature>
<protein>
    <submittedName>
        <fullName evidence="6">Disintegrin and metalloproteinase domain-containing protein 15</fullName>
    </submittedName>
</protein>
<evidence type="ECO:0000256" key="1">
    <source>
        <dbReference type="PROSITE-ProRule" id="PRU00068"/>
    </source>
</evidence>
<feature type="signal peptide" evidence="5">
    <location>
        <begin position="1"/>
        <end position="25"/>
    </location>
</feature>
<feature type="compositionally biased region" description="Polar residues" evidence="3">
    <location>
        <begin position="705"/>
        <end position="721"/>
    </location>
</feature>
<keyword evidence="2" id="KW-0479">Metal-binding</keyword>
<dbReference type="SUPFAM" id="SSF55486">
    <property type="entry name" value="Metalloproteases ('zincins'), catalytic domain"/>
    <property type="match status" value="1"/>
</dbReference>
<dbReference type="Pfam" id="PF00200">
    <property type="entry name" value="Disintegrin"/>
    <property type="match status" value="1"/>
</dbReference>
<dbReference type="PANTHER" id="PTHR11905">
    <property type="entry name" value="ADAM A DISINTEGRIN AND METALLOPROTEASE DOMAIN"/>
    <property type="match status" value="1"/>
</dbReference>
<accession>K1RM85</accession>
<feature type="region of interest" description="Disordered" evidence="3">
    <location>
        <begin position="692"/>
        <end position="740"/>
    </location>
</feature>
<dbReference type="Gene3D" id="3.40.390.10">
    <property type="entry name" value="Collagenase (Catalytic Domain)"/>
    <property type="match status" value="1"/>
</dbReference>
<dbReference type="GO" id="GO:0007229">
    <property type="term" value="P:integrin-mediated signaling pathway"/>
    <property type="evidence" value="ECO:0007669"/>
    <property type="project" value="UniProtKB-KW"/>
</dbReference>
<feature type="compositionally biased region" description="Polar residues" evidence="3">
    <location>
        <begin position="729"/>
        <end position="740"/>
    </location>
</feature>
<dbReference type="SMART" id="SM00050">
    <property type="entry name" value="DISIN"/>
    <property type="match status" value="1"/>
</dbReference>
<dbReference type="PROSITE" id="PS00427">
    <property type="entry name" value="DISINTEGRIN_1"/>
    <property type="match status" value="1"/>
</dbReference>
<evidence type="ECO:0000256" key="2">
    <source>
        <dbReference type="PROSITE-ProRule" id="PRU00276"/>
    </source>
</evidence>